<evidence type="ECO:0000313" key="16">
    <source>
        <dbReference type="Proteomes" id="UP000518266"/>
    </source>
</evidence>
<evidence type="ECO:0000256" key="4">
    <source>
        <dbReference type="ARBA" id="ARBA00022525"/>
    </source>
</evidence>
<dbReference type="GO" id="GO:0005634">
    <property type="term" value="C:nucleus"/>
    <property type="evidence" value="ECO:0007669"/>
    <property type="project" value="UniProtKB-UniRule"/>
</dbReference>
<feature type="DNA-binding region" description="HMG box" evidence="12">
    <location>
        <begin position="445"/>
        <end position="554"/>
    </location>
</feature>
<feature type="compositionally biased region" description="Basic and acidic residues" evidence="13">
    <location>
        <begin position="622"/>
        <end position="637"/>
    </location>
</feature>
<dbReference type="GO" id="GO:0006357">
    <property type="term" value="P:regulation of transcription by RNA polymerase II"/>
    <property type="evidence" value="ECO:0007669"/>
    <property type="project" value="TreeGrafter"/>
</dbReference>
<dbReference type="Pfam" id="PF09011">
    <property type="entry name" value="HMG_box_2"/>
    <property type="match status" value="2"/>
</dbReference>
<keyword evidence="4" id="KW-0964">Secreted</keyword>
<gene>
    <name evidence="15" type="ORF">F7725_001394</name>
</gene>
<feature type="region of interest" description="Disordered" evidence="13">
    <location>
        <begin position="1"/>
        <end position="232"/>
    </location>
</feature>
<dbReference type="PRINTS" id="PR00886">
    <property type="entry name" value="HIGHMOBLTY12"/>
</dbReference>
<dbReference type="InterPro" id="IPR036910">
    <property type="entry name" value="HMG_box_dom_sf"/>
</dbReference>
<feature type="region of interest" description="Disordered" evidence="13">
    <location>
        <begin position="705"/>
        <end position="817"/>
    </location>
</feature>
<feature type="compositionally biased region" description="Basic and acidic residues" evidence="13">
    <location>
        <begin position="332"/>
        <end position="350"/>
    </location>
</feature>
<keyword evidence="3" id="KW-0963">Cytoplasm</keyword>
<keyword evidence="10" id="KW-0233">DNA recombination</keyword>
<keyword evidence="11" id="KW-0395">Inflammatory response</keyword>
<evidence type="ECO:0000256" key="1">
    <source>
        <dbReference type="ARBA" id="ARBA00004496"/>
    </source>
</evidence>
<evidence type="ECO:0000259" key="14">
    <source>
        <dbReference type="PROSITE" id="PS50118"/>
    </source>
</evidence>
<sequence length="817" mass="89764">METQGRGSPLLLLLPPDSSSSSSVTSAPGSAPISSNRGNAPSPGQVEVGGNRGNDPPPPPPPAERRHPDSGAQAGSASSQSSTCDITDGGTVAAGSETGGETGGETGAESSVSEKQKKDVLKPPAEDKQKPPDQPVRHADPETERQTGERKTAPPLPQGRQPIPAQLRDTALQEDQSVPPSPPPPPTQVHGGGCSSSEAGRQDGSATEERETGTAERQTAPLSNQTQDRTLAPPLLLPDWLLVLTYSTAVQSDAGAYTGPAPPRPREPITGEYSSKLRPGWPAVFPPSEWEQPTGALLGGVARGRVRARARPSLKETQICSRCFSSTTITPENHRTRGNPREPESIREHQPAAPPRAPGPSSPLRPGFRSLCSARWASDPREKGTLFVLFVCPSPGREAPVTGDLRGFYRSRGGRRSCVCLWGCKHYITTGNLAASMMRKDVNKPKGKTSAYAFFVQTCREEHRKKHPEQSVNFAEFSKKCSERWKVRQALRQTGRETVLRELEGGRCDRHLDRRIERLCSESWKGLTANDKKCFEDMAKTDKVRYNREMVDYTPPKGFGKRGRKRKDPNAPKRPPYLVGFVQTIDTSWGDCAKKLGELWGKQTQSDKLPYEEKAQKLREKYDGQVERQVERERDVEQQTQSDKLPYEEKAQRLIEIRGGHGGISWADYLLQDSWILSSGRRGGGGGGGEEDDEGMMMMMKRTRGDTLERGHGGSRGGDTLREDMGVPEEEHAGERTWGFPRRRHAGERTWGSRGGDDTLERGHGGSRGGDTLERGHRVPEEETRWREDMGFRGGDDTLERGHGVPRRRHAGERTWG</sequence>
<dbReference type="PANTHER" id="PTHR48112:SF3">
    <property type="entry name" value="HIGH MOBILITY GROUP PROTEIN B2"/>
    <property type="match status" value="1"/>
</dbReference>
<reference evidence="15 16" key="1">
    <citation type="submission" date="2020-03" db="EMBL/GenBank/DDBJ databases">
        <title>Dissostichus mawsoni Genome sequencing and assembly.</title>
        <authorList>
            <person name="Park H."/>
        </authorList>
    </citation>
    <scope>NUCLEOTIDE SEQUENCE [LARGE SCALE GENOMIC DNA]</scope>
    <source>
        <strain evidence="15">DM0001</strain>
        <tissue evidence="15">Muscle</tissue>
    </source>
</reference>
<evidence type="ECO:0000256" key="3">
    <source>
        <dbReference type="ARBA" id="ARBA00022490"/>
    </source>
</evidence>
<feature type="compositionally biased region" description="Gly residues" evidence="13">
    <location>
        <begin position="97"/>
        <end position="106"/>
    </location>
</feature>
<feature type="DNA-binding region" description="HMG box" evidence="12">
    <location>
        <begin position="552"/>
        <end position="630"/>
    </location>
</feature>
<dbReference type="CDD" id="cd21978">
    <property type="entry name" value="HMG-box_HMGB_rpt1"/>
    <property type="match status" value="1"/>
</dbReference>
<evidence type="ECO:0000256" key="12">
    <source>
        <dbReference type="PROSITE-ProRule" id="PRU00267"/>
    </source>
</evidence>
<keyword evidence="6" id="KW-0391">Immunity</keyword>
<feature type="compositionally biased region" description="Basic and acidic residues" evidence="13">
    <location>
        <begin position="719"/>
        <end position="735"/>
    </location>
</feature>
<evidence type="ECO:0000256" key="2">
    <source>
        <dbReference type="ARBA" id="ARBA00004613"/>
    </source>
</evidence>
<dbReference type="AlphaFoldDB" id="A0A7J5ZJK8"/>
<protein>
    <recommendedName>
        <fullName evidence="14">HMG box domain-containing protein</fullName>
    </recommendedName>
</protein>
<feature type="domain" description="HMG box" evidence="14">
    <location>
        <begin position="445"/>
        <end position="554"/>
    </location>
</feature>
<dbReference type="GO" id="GO:0003677">
    <property type="term" value="F:DNA binding"/>
    <property type="evidence" value="ECO:0007669"/>
    <property type="project" value="UniProtKB-UniRule"/>
</dbReference>
<feature type="compositionally biased region" description="Low complexity" evidence="13">
    <location>
        <begin position="70"/>
        <end position="82"/>
    </location>
</feature>
<evidence type="ECO:0000256" key="10">
    <source>
        <dbReference type="ARBA" id="ARBA00023172"/>
    </source>
</evidence>
<feature type="region of interest" description="Disordered" evidence="13">
    <location>
        <begin position="553"/>
        <end position="575"/>
    </location>
</feature>
<dbReference type="GO" id="GO:0045087">
    <property type="term" value="P:innate immune response"/>
    <property type="evidence" value="ECO:0007669"/>
    <property type="project" value="UniProtKB-KW"/>
</dbReference>
<evidence type="ECO:0000256" key="7">
    <source>
        <dbReference type="ARBA" id="ARBA00023097"/>
    </source>
</evidence>
<feature type="domain" description="HMG box" evidence="14">
    <location>
        <begin position="552"/>
        <end position="630"/>
    </location>
</feature>
<keyword evidence="8 12" id="KW-0238">DNA-binding</keyword>
<evidence type="ECO:0000256" key="5">
    <source>
        <dbReference type="ARBA" id="ARBA00022588"/>
    </source>
</evidence>
<evidence type="ECO:0000256" key="11">
    <source>
        <dbReference type="ARBA" id="ARBA00023198"/>
    </source>
</evidence>
<feature type="compositionally biased region" description="Basic and acidic residues" evidence="13">
    <location>
        <begin position="112"/>
        <end position="152"/>
    </location>
</feature>
<dbReference type="SUPFAM" id="SSF47095">
    <property type="entry name" value="HMG-box"/>
    <property type="match status" value="3"/>
</dbReference>
<feature type="region of interest" description="Disordered" evidence="13">
    <location>
        <begin position="329"/>
        <end position="364"/>
    </location>
</feature>
<keyword evidence="16" id="KW-1185">Reference proteome</keyword>
<feature type="region of interest" description="Disordered" evidence="13">
    <location>
        <begin position="622"/>
        <end position="643"/>
    </location>
</feature>
<feature type="compositionally biased region" description="Basic and acidic residues" evidence="13">
    <location>
        <begin position="755"/>
        <end position="764"/>
    </location>
</feature>
<organism evidence="15 16">
    <name type="scientific">Dissostichus mawsoni</name>
    <name type="common">Antarctic cod</name>
    <dbReference type="NCBI Taxonomy" id="36200"/>
    <lineage>
        <taxon>Eukaryota</taxon>
        <taxon>Metazoa</taxon>
        <taxon>Chordata</taxon>
        <taxon>Craniata</taxon>
        <taxon>Vertebrata</taxon>
        <taxon>Euteleostomi</taxon>
        <taxon>Actinopterygii</taxon>
        <taxon>Neopterygii</taxon>
        <taxon>Teleostei</taxon>
        <taxon>Neoteleostei</taxon>
        <taxon>Acanthomorphata</taxon>
        <taxon>Eupercaria</taxon>
        <taxon>Perciformes</taxon>
        <taxon>Notothenioidei</taxon>
        <taxon>Nototheniidae</taxon>
        <taxon>Dissostichus</taxon>
    </lineage>
</organism>
<evidence type="ECO:0000256" key="13">
    <source>
        <dbReference type="SAM" id="MobiDB-lite"/>
    </source>
</evidence>
<evidence type="ECO:0000256" key="6">
    <source>
        <dbReference type="ARBA" id="ARBA00022859"/>
    </source>
</evidence>
<evidence type="ECO:0000313" key="15">
    <source>
        <dbReference type="EMBL" id="KAF3861139.1"/>
    </source>
</evidence>
<dbReference type="GO" id="GO:0005737">
    <property type="term" value="C:cytoplasm"/>
    <property type="evidence" value="ECO:0007669"/>
    <property type="project" value="UniProtKB-SubCell"/>
</dbReference>
<comment type="subcellular location">
    <subcellularLocation>
        <location evidence="1">Cytoplasm</location>
    </subcellularLocation>
    <subcellularLocation>
        <location evidence="2">Secreted</location>
    </subcellularLocation>
</comment>
<feature type="compositionally biased region" description="Low complexity" evidence="13">
    <location>
        <begin position="8"/>
        <end position="32"/>
    </location>
</feature>
<comment type="caution">
    <text evidence="15">The sequence shown here is derived from an EMBL/GenBank/DDBJ whole genome shotgun (WGS) entry which is preliminary data.</text>
</comment>
<keyword evidence="9" id="KW-1015">Disulfide bond</keyword>
<keyword evidence="7" id="KW-0558">Oxidation</keyword>
<dbReference type="OrthoDB" id="1919336at2759"/>
<accession>A0A7J5ZJK8</accession>
<keyword evidence="5" id="KW-0399">Innate immunity</keyword>
<keyword evidence="12" id="KW-0539">Nucleus</keyword>
<dbReference type="GO" id="GO:0006954">
    <property type="term" value="P:inflammatory response"/>
    <property type="evidence" value="ECO:0007669"/>
    <property type="project" value="UniProtKB-KW"/>
</dbReference>
<dbReference type="PROSITE" id="PS50118">
    <property type="entry name" value="HMG_BOX_2"/>
    <property type="match status" value="2"/>
</dbReference>
<dbReference type="GO" id="GO:0006310">
    <property type="term" value="P:DNA recombination"/>
    <property type="evidence" value="ECO:0007669"/>
    <property type="project" value="UniProtKB-KW"/>
</dbReference>
<evidence type="ECO:0000256" key="8">
    <source>
        <dbReference type="ARBA" id="ARBA00023125"/>
    </source>
</evidence>
<evidence type="ECO:0000256" key="9">
    <source>
        <dbReference type="ARBA" id="ARBA00023157"/>
    </source>
</evidence>
<dbReference type="GO" id="GO:0005576">
    <property type="term" value="C:extracellular region"/>
    <property type="evidence" value="ECO:0007669"/>
    <property type="project" value="UniProtKB-SubCell"/>
</dbReference>
<name>A0A7J5ZJK8_DISMA</name>
<dbReference type="EMBL" id="JAAKFY010000002">
    <property type="protein sequence ID" value="KAF3861139.1"/>
    <property type="molecule type" value="Genomic_DNA"/>
</dbReference>
<dbReference type="PANTHER" id="PTHR48112">
    <property type="entry name" value="HIGH MOBILITY GROUP PROTEIN DSP1"/>
    <property type="match status" value="1"/>
</dbReference>
<dbReference type="Proteomes" id="UP000518266">
    <property type="component" value="Unassembled WGS sequence"/>
</dbReference>
<feature type="compositionally biased region" description="Basic and acidic residues" evidence="13">
    <location>
        <begin position="771"/>
        <end position="803"/>
    </location>
</feature>
<feature type="compositionally biased region" description="Pro residues" evidence="13">
    <location>
        <begin position="352"/>
        <end position="363"/>
    </location>
</feature>
<dbReference type="InterPro" id="IPR050342">
    <property type="entry name" value="HMGB"/>
</dbReference>
<dbReference type="SMART" id="SM00398">
    <property type="entry name" value="HMG"/>
    <property type="match status" value="2"/>
</dbReference>
<dbReference type="InterPro" id="IPR009071">
    <property type="entry name" value="HMG_box_dom"/>
</dbReference>
<dbReference type="Gene3D" id="1.10.30.10">
    <property type="entry name" value="High mobility group box domain"/>
    <property type="match status" value="3"/>
</dbReference>
<proteinExistence type="predicted"/>